<proteinExistence type="inferred from homology"/>
<dbReference type="EMBL" id="KV454001">
    <property type="protein sequence ID" value="ODQ48608.1"/>
    <property type="molecule type" value="Genomic_DNA"/>
</dbReference>
<dbReference type="GO" id="GO:0071004">
    <property type="term" value="C:U2-type prespliceosome"/>
    <property type="evidence" value="ECO:0007669"/>
    <property type="project" value="TreeGrafter"/>
</dbReference>
<dbReference type="GO" id="GO:1990726">
    <property type="term" value="C:Lsm1-7-Pat1 complex"/>
    <property type="evidence" value="ECO:0007669"/>
    <property type="project" value="TreeGrafter"/>
</dbReference>
<evidence type="ECO:0000256" key="1">
    <source>
        <dbReference type="ARBA" id="ARBA00006850"/>
    </source>
</evidence>
<dbReference type="Pfam" id="PF01423">
    <property type="entry name" value="LSM"/>
    <property type="match status" value="1"/>
</dbReference>
<dbReference type="RefSeq" id="XP_019019721.1">
    <property type="nucleotide sequence ID" value="XM_019162467.1"/>
</dbReference>
<dbReference type="Gene3D" id="2.30.30.100">
    <property type="match status" value="1"/>
</dbReference>
<dbReference type="PANTHER" id="PTHR10553:SF5">
    <property type="entry name" value="U6 SNRNA-ASSOCIATED SM-LIKE PROTEIN LSM7"/>
    <property type="match status" value="1"/>
</dbReference>
<evidence type="ECO:0000259" key="3">
    <source>
        <dbReference type="SMART" id="SM00651"/>
    </source>
</evidence>
<dbReference type="SUPFAM" id="SSF50182">
    <property type="entry name" value="Sm-like ribonucleoproteins"/>
    <property type="match status" value="1"/>
</dbReference>
<evidence type="ECO:0000256" key="2">
    <source>
        <dbReference type="ARBA" id="ARBA00023274"/>
    </source>
</evidence>
<dbReference type="SMART" id="SM00651">
    <property type="entry name" value="Sm"/>
    <property type="match status" value="1"/>
</dbReference>
<dbReference type="GeneID" id="30179154"/>
<evidence type="ECO:0000313" key="4">
    <source>
        <dbReference type="EMBL" id="ODQ48608.1"/>
    </source>
</evidence>
<keyword evidence="5" id="KW-1185">Reference proteome</keyword>
<dbReference type="PIRSF" id="PIRSF037188">
    <property type="entry name" value="U6_snRNA_Lsm7"/>
    <property type="match status" value="1"/>
</dbReference>
<keyword evidence="2" id="KW-0687">Ribonucleoprotein</keyword>
<dbReference type="InterPro" id="IPR010920">
    <property type="entry name" value="LSM_dom_sf"/>
</dbReference>
<dbReference type="InterPro" id="IPR044641">
    <property type="entry name" value="Lsm7/SmG-like"/>
</dbReference>
<sequence>NQNRQQKKNTYAPKRGPIIDLEPVLNKQVSVRISGGREIIGTLAGYDQLMNLVVENAVVKTPGHISYSEKDEEIKLDKVVVIGRLLLALEPMDGYEVITNPNVQ</sequence>
<dbReference type="InterPro" id="IPR001163">
    <property type="entry name" value="Sm_dom_euk/arc"/>
</dbReference>
<dbReference type="GO" id="GO:0005688">
    <property type="term" value="C:U6 snRNP"/>
    <property type="evidence" value="ECO:0007669"/>
    <property type="project" value="TreeGrafter"/>
</dbReference>
<dbReference type="AlphaFoldDB" id="A0A1E3NSF4"/>
<feature type="non-terminal residue" evidence="4">
    <location>
        <position position="104"/>
    </location>
</feature>
<protein>
    <recommendedName>
        <fullName evidence="3">Sm domain-containing protein</fullName>
    </recommendedName>
</protein>
<dbReference type="Proteomes" id="UP000094455">
    <property type="component" value="Unassembled WGS sequence"/>
</dbReference>
<gene>
    <name evidence="4" type="ORF">PICMEDRAFT_26869</name>
</gene>
<dbReference type="OrthoDB" id="274944at2759"/>
<organism evidence="4 5">
    <name type="scientific">Pichia membranifaciens NRRL Y-2026</name>
    <dbReference type="NCBI Taxonomy" id="763406"/>
    <lineage>
        <taxon>Eukaryota</taxon>
        <taxon>Fungi</taxon>
        <taxon>Dikarya</taxon>
        <taxon>Ascomycota</taxon>
        <taxon>Saccharomycotina</taxon>
        <taxon>Pichiomycetes</taxon>
        <taxon>Pichiales</taxon>
        <taxon>Pichiaceae</taxon>
        <taxon>Pichia</taxon>
    </lineage>
</organism>
<name>A0A1E3NSF4_9ASCO</name>
<dbReference type="PANTHER" id="PTHR10553">
    <property type="entry name" value="SMALL NUCLEAR RIBONUCLEOPROTEIN"/>
    <property type="match status" value="1"/>
</dbReference>
<reference evidence="4 5" key="1">
    <citation type="journal article" date="2016" name="Proc. Natl. Acad. Sci. U.S.A.">
        <title>Comparative genomics of biotechnologically important yeasts.</title>
        <authorList>
            <person name="Riley R."/>
            <person name="Haridas S."/>
            <person name="Wolfe K.H."/>
            <person name="Lopes M.R."/>
            <person name="Hittinger C.T."/>
            <person name="Goeker M."/>
            <person name="Salamov A.A."/>
            <person name="Wisecaver J.H."/>
            <person name="Long T.M."/>
            <person name="Calvey C.H."/>
            <person name="Aerts A.L."/>
            <person name="Barry K.W."/>
            <person name="Choi C."/>
            <person name="Clum A."/>
            <person name="Coughlan A.Y."/>
            <person name="Deshpande S."/>
            <person name="Douglass A.P."/>
            <person name="Hanson S.J."/>
            <person name="Klenk H.-P."/>
            <person name="LaButti K.M."/>
            <person name="Lapidus A."/>
            <person name="Lindquist E.A."/>
            <person name="Lipzen A.M."/>
            <person name="Meier-Kolthoff J.P."/>
            <person name="Ohm R.A."/>
            <person name="Otillar R.P."/>
            <person name="Pangilinan J.L."/>
            <person name="Peng Y."/>
            <person name="Rokas A."/>
            <person name="Rosa C.A."/>
            <person name="Scheuner C."/>
            <person name="Sibirny A.A."/>
            <person name="Slot J.C."/>
            <person name="Stielow J.B."/>
            <person name="Sun H."/>
            <person name="Kurtzman C.P."/>
            <person name="Blackwell M."/>
            <person name="Grigoriev I.V."/>
            <person name="Jeffries T.W."/>
        </authorList>
    </citation>
    <scope>NUCLEOTIDE SEQUENCE [LARGE SCALE GENOMIC DNA]</scope>
    <source>
        <strain evidence="4 5">NRRL Y-2026</strain>
    </source>
</reference>
<accession>A0A1E3NSF4</accession>
<dbReference type="STRING" id="763406.A0A1E3NSF4"/>
<dbReference type="GO" id="GO:0071013">
    <property type="term" value="C:catalytic step 2 spliceosome"/>
    <property type="evidence" value="ECO:0007669"/>
    <property type="project" value="TreeGrafter"/>
</dbReference>
<comment type="similarity">
    <text evidence="1">Belongs to the snRNP Sm proteins family.</text>
</comment>
<dbReference type="GO" id="GO:0003723">
    <property type="term" value="F:RNA binding"/>
    <property type="evidence" value="ECO:0007669"/>
    <property type="project" value="TreeGrafter"/>
</dbReference>
<dbReference type="GO" id="GO:0097526">
    <property type="term" value="C:spliceosomal tri-snRNP complex"/>
    <property type="evidence" value="ECO:0007669"/>
    <property type="project" value="TreeGrafter"/>
</dbReference>
<feature type="non-terminal residue" evidence="4">
    <location>
        <position position="1"/>
    </location>
</feature>
<evidence type="ECO:0000313" key="5">
    <source>
        <dbReference type="Proteomes" id="UP000094455"/>
    </source>
</evidence>
<feature type="domain" description="Sm" evidence="3">
    <location>
        <begin position="19"/>
        <end position="91"/>
    </location>
</feature>